<feature type="transmembrane region" description="Helical" evidence="2">
    <location>
        <begin position="12"/>
        <end position="32"/>
    </location>
</feature>
<dbReference type="Pfam" id="PF01145">
    <property type="entry name" value="Band_7"/>
    <property type="match status" value="1"/>
</dbReference>
<reference evidence="4 5" key="1">
    <citation type="journal article" date="2019" name="Int. J. Syst. Evol. Microbiol.">
        <title>The Global Catalogue of Microorganisms (GCM) 10K type strain sequencing project: providing services to taxonomists for standard genome sequencing and annotation.</title>
        <authorList>
            <consortium name="The Broad Institute Genomics Platform"/>
            <consortium name="The Broad Institute Genome Sequencing Center for Infectious Disease"/>
            <person name="Wu L."/>
            <person name="Ma J."/>
        </authorList>
    </citation>
    <scope>NUCLEOTIDE SEQUENCE [LARGE SCALE GENOMIC DNA]</scope>
    <source>
        <strain evidence="4 5">JCM 11117</strain>
    </source>
</reference>
<sequence length="186" mass="19935">MADVEADQATLSGAQATVLSTAVGLLLLLCSLRSVPLGERMVVVRRGRARLRGPGVVALLPFLDRGVRVPLGVRWYGVDRLEATTRDAVRVAVTAAATGTVQDPLRYATASNPDQAVEWVLESELRRRLAERDLAQLATAPLTGATELAAAVSARTAEWGVEIGDVQLGRVETRVDPSLVRWATSR</sequence>
<keyword evidence="5" id="KW-1185">Reference proteome</keyword>
<feature type="domain" description="Band 7" evidence="3">
    <location>
        <begin position="30"/>
        <end position="175"/>
    </location>
</feature>
<organism evidence="4 5">
    <name type="scientific">Pseudonocardia zijingensis</name>
    <dbReference type="NCBI Taxonomy" id="153376"/>
    <lineage>
        <taxon>Bacteria</taxon>
        <taxon>Bacillati</taxon>
        <taxon>Actinomycetota</taxon>
        <taxon>Actinomycetes</taxon>
        <taxon>Pseudonocardiales</taxon>
        <taxon>Pseudonocardiaceae</taxon>
        <taxon>Pseudonocardia</taxon>
    </lineage>
</organism>
<comment type="caution">
    <text evidence="4">The sequence shown here is derived from an EMBL/GenBank/DDBJ whole genome shotgun (WGS) entry which is preliminary data.</text>
</comment>
<comment type="similarity">
    <text evidence="1">Belongs to the band 7/mec-2 family.</text>
</comment>
<evidence type="ECO:0000256" key="1">
    <source>
        <dbReference type="ARBA" id="ARBA00008164"/>
    </source>
</evidence>
<keyword evidence="2" id="KW-1133">Transmembrane helix</keyword>
<keyword evidence="2" id="KW-0472">Membrane</keyword>
<dbReference type="SUPFAM" id="SSF117892">
    <property type="entry name" value="Band 7/SPFH domain"/>
    <property type="match status" value="1"/>
</dbReference>
<protein>
    <recommendedName>
        <fullName evidence="3">Band 7 domain-containing protein</fullName>
    </recommendedName>
</protein>
<evidence type="ECO:0000313" key="5">
    <source>
        <dbReference type="Proteomes" id="UP001499967"/>
    </source>
</evidence>
<dbReference type="SMART" id="SM00244">
    <property type="entry name" value="PHB"/>
    <property type="match status" value="1"/>
</dbReference>
<dbReference type="InterPro" id="IPR001107">
    <property type="entry name" value="Band_7"/>
</dbReference>
<dbReference type="Gene3D" id="3.30.479.30">
    <property type="entry name" value="Band 7 domain"/>
    <property type="match status" value="1"/>
</dbReference>
<accession>A0ABN1N7R1</accession>
<evidence type="ECO:0000313" key="4">
    <source>
        <dbReference type="EMBL" id="GAA0896536.1"/>
    </source>
</evidence>
<dbReference type="InterPro" id="IPR036013">
    <property type="entry name" value="Band_7/SPFH_dom_sf"/>
</dbReference>
<dbReference type="PANTHER" id="PTHR10264">
    <property type="entry name" value="BAND 7 PROTEIN-RELATED"/>
    <property type="match status" value="1"/>
</dbReference>
<dbReference type="PANTHER" id="PTHR10264:SF19">
    <property type="entry name" value="AT06885P-RELATED"/>
    <property type="match status" value="1"/>
</dbReference>
<proteinExistence type="inferred from homology"/>
<dbReference type="Proteomes" id="UP001499967">
    <property type="component" value="Unassembled WGS sequence"/>
</dbReference>
<keyword evidence="2" id="KW-0812">Transmembrane</keyword>
<dbReference type="InterPro" id="IPR043202">
    <property type="entry name" value="Band-7_stomatin-like"/>
</dbReference>
<name>A0ABN1N7R1_9PSEU</name>
<evidence type="ECO:0000259" key="3">
    <source>
        <dbReference type="SMART" id="SM00244"/>
    </source>
</evidence>
<evidence type="ECO:0000256" key="2">
    <source>
        <dbReference type="SAM" id="Phobius"/>
    </source>
</evidence>
<dbReference type="EMBL" id="BAAAHP010000174">
    <property type="protein sequence ID" value="GAA0896536.1"/>
    <property type="molecule type" value="Genomic_DNA"/>
</dbReference>
<gene>
    <name evidence="4" type="ORF">GCM10009559_55310</name>
</gene>